<dbReference type="EC" id="1.2.1.84" evidence="1"/>
<keyword evidence="1" id="KW-0560">Oxidoreductase</keyword>
<protein>
    <recommendedName>
        <fullName evidence="1">Fatty acyl-CoA reductase</fullName>
        <ecNumber evidence="1">1.2.1.84</ecNumber>
    </recommendedName>
</protein>
<dbReference type="Pfam" id="PF07993">
    <property type="entry name" value="NAD_binding_4"/>
    <property type="match status" value="1"/>
</dbReference>
<dbReference type="EMBL" id="KZ819639">
    <property type="protein sequence ID" value="PWN88015.1"/>
    <property type="molecule type" value="Genomic_DNA"/>
</dbReference>
<dbReference type="GO" id="GO:0080019">
    <property type="term" value="F:alcohol-forming very long-chain fatty acyl-CoA reductase activity"/>
    <property type="evidence" value="ECO:0007669"/>
    <property type="project" value="InterPro"/>
</dbReference>
<dbReference type="SUPFAM" id="SSF51735">
    <property type="entry name" value="NAD(P)-binding Rossmann-fold domains"/>
    <property type="match status" value="1"/>
</dbReference>
<keyword evidence="4" id="KW-1185">Reference proteome</keyword>
<sequence length="455" mass="51094">MVWEAYNGKTLFLTGTTGFVGSALLLRLLSQSRPERVFVLCRGGAKGAASKWAKLLPELQATALVQDPRITVLDGDMTSIDFGLSDSDVQLLRESVHFFIHAASTIHLRMKLRELSYSVIAPSVWLARLAFSSRKLERFVFISTAYANAHLWTQDASCSDVQIKEQIYPLIKDENPFFAAPNAWQDVQKNGSTAEFEAHNYPWAYAYAKHLTERLLLFFASQRGVLGKLLIVRPSVIGPAQQYPFPGFSTATSTPTTACATAFVLHPGRSMLFATRCTDPARTSTIDEVPVDVVVDRTLAHLAAGTSGCVHAVAGAPGRVTIEDWARANNKERRIPWHVKLKWTDADWHARQLCPLARIFKIVGTSFDFRQDKTDALARQLPQHELQALKLYMDTSADYSVASRRRHIRELGIEMAQRKKWPVFLVKLMCRKEARLQQQPHVYPQDSAETPLSEK</sequence>
<organism evidence="3 4">
    <name type="scientific">Acaromyces ingoldii</name>
    <dbReference type="NCBI Taxonomy" id="215250"/>
    <lineage>
        <taxon>Eukaryota</taxon>
        <taxon>Fungi</taxon>
        <taxon>Dikarya</taxon>
        <taxon>Basidiomycota</taxon>
        <taxon>Ustilaginomycotina</taxon>
        <taxon>Exobasidiomycetes</taxon>
        <taxon>Exobasidiales</taxon>
        <taxon>Cryptobasidiaceae</taxon>
        <taxon>Acaromyces</taxon>
    </lineage>
</organism>
<dbReference type="GO" id="GO:0035336">
    <property type="term" value="P:long-chain fatty-acyl-CoA metabolic process"/>
    <property type="evidence" value="ECO:0007669"/>
    <property type="project" value="TreeGrafter"/>
</dbReference>
<dbReference type="GO" id="GO:0102965">
    <property type="term" value="F:alcohol-forming long-chain fatty acyl-CoA reductase activity"/>
    <property type="evidence" value="ECO:0007669"/>
    <property type="project" value="UniProtKB-EC"/>
</dbReference>
<keyword evidence="1" id="KW-0444">Lipid biosynthesis</keyword>
<dbReference type="InParanoid" id="A0A316YJX0"/>
<dbReference type="InterPro" id="IPR026055">
    <property type="entry name" value="FAR"/>
</dbReference>
<evidence type="ECO:0000313" key="3">
    <source>
        <dbReference type="EMBL" id="PWN88015.1"/>
    </source>
</evidence>
<dbReference type="AlphaFoldDB" id="A0A316YJX0"/>
<comment type="catalytic activity">
    <reaction evidence="1">
        <text>a long-chain fatty acyl-CoA + 2 NADPH + 2 H(+) = a long-chain primary fatty alcohol + 2 NADP(+) + CoA</text>
        <dbReference type="Rhea" id="RHEA:52716"/>
        <dbReference type="ChEBI" id="CHEBI:15378"/>
        <dbReference type="ChEBI" id="CHEBI:57287"/>
        <dbReference type="ChEBI" id="CHEBI:57783"/>
        <dbReference type="ChEBI" id="CHEBI:58349"/>
        <dbReference type="ChEBI" id="CHEBI:77396"/>
        <dbReference type="ChEBI" id="CHEBI:83139"/>
        <dbReference type="EC" id="1.2.1.84"/>
    </reaction>
</comment>
<dbReference type="RefSeq" id="XP_025375213.1">
    <property type="nucleotide sequence ID" value="XM_025524511.1"/>
</dbReference>
<feature type="domain" description="Thioester reductase (TE)" evidence="2">
    <location>
        <begin position="13"/>
        <end position="296"/>
    </location>
</feature>
<keyword evidence="1" id="KW-0443">Lipid metabolism</keyword>
<reference evidence="3 4" key="1">
    <citation type="journal article" date="2018" name="Mol. Biol. Evol.">
        <title>Broad Genomic Sampling Reveals a Smut Pathogenic Ancestry of the Fungal Clade Ustilaginomycotina.</title>
        <authorList>
            <person name="Kijpornyongpan T."/>
            <person name="Mondo S.J."/>
            <person name="Barry K."/>
            <person name="Sandor L."/>
            <person name="Lee J."/>
            <person name="Lipzen A."/>
            <person name="Pangilinan J."/>
            <person name="LaButti K."/>
            <person name="Hainaut M."/>
            <person name="Henrissat B."/>
            <person name="Grigoriev I.V."/>
            <person name="Spatafora J.W."/>
            <person name="Aime M.C."/>
        </authorList>
    </citation>
    <scope>NUCLEOTIDE SEQUENCE [LARGE SCALE GENOMIC DNA]</scope>
    <source>
        <strain evidence="3 4">MCA 4198</strain>
    </source>
</reference>
<proteinExistence type="inferred from homology"/>
<dbReference type="InterPro" id="IPR013120">
    <property type="entry name" value="FAR_NAD-bd"/>
</dbReference>
<evidence type="ECO:0000259" key="2">
    <source>
        <dbReference type="Pfam" id="PF07993"/>
    </source>
</evidence>
<dbReference type="PANTHER" id="PTHR11011">
    <property type="entry name" value="MALE STERILITY PROTEIN 2-RELATED"/>
    <property type="match status" value="1"/>
</dbReference>
<dbReference type="Proteomes" id="UP000245768">
    <property type="component" value="Unassembled WGS sequence"/>
</dbReference>
<accession>A0A316YJX0</accession>
<gene>
    <name evidence="3" type="ORF">FA10DRAFT_296884</name>
</gene>
<evidence type="ECO:0000256" key="1">
    <source>
        <dbReference type="RuleBase" id="RU363097"/>
    </source>
</evidence>
<dbReference type="OrthoDB" id="2975336at2759"/>
<keyword evidence="1" id="KW-0521">NADP</keyword>
<comment type="function">
    <text evidence="1">Catalyzes the reduction of fatty acyl-CoA to fatty alcohols.</text>
</comment>
<dbReference type="InterPro" id="IPR036291">
    <property type="entry name" value="NAD(P)-bd_dom_sf"/>
</dbReference>
<name>A0A316YJX0_9BASI</name>
<dbReference type="Gene3D" id="3.40.50.720">
    <property type="entry name" value="NAD(P)-binding Rossmann-like Domain"/>
    <property type="match status" value="1"/>
</dbReference>
<evidence type="ECO:0000313" key="4">
    <source>
        <dbReference type="Proteomes" id="UP000245768"/>
    </source>
</evidence>
<comment type="similarity">
    <text evidence="1">Belongs to the fatty acyl-CoA reductase family.</text>
</comment>
<dbReference type="GeneID" id="37046427"/>
<dbReference type="GO" id="GO:0005777">
    <property type="term" value="C:peroxisome"/>
    <property type="evidence" value="ECO:0007669"/>
    <property type="project" value="TreeGrafter"/>
</dbReference>
<dbReference type="PANTHER" id="PTHR11011:SF45">
    <property type="entry name" value="FATTY ACYL-COA REDUCTASE CG8306-RELATED"/>
    <property type="match status" value="1"/>
</dbReference>
<dbReference type="STRING" id="215250.A0A316YJX0"/>